<name>M3TGT2_ENTH1</name>
<keyword evidence="2" id="KW-0677">Repeat</keyword>
<dbReference type="Pfam" id="PF00412">
    <property type="entry name" value="LIM"/>
    <property type="match status" value="2"/>
</dbReference>
<dbReference type="AlphaFoldDB" id="M3TGT2"/>
<evidence type="ECO:0000256" key="3">
    <source>
        <dbReference type="ARBA" id="ARBA00022833"/>
    </source>
</evidence>
<sequence length="376" mass="42789">MSDDVCYVCKKPFADDEDPIEIMKGKYLVHEDCFVCAECGEPLEKYFMKDKKLMCKTCACPKCKVCGEAIEGKIVRVEEDRYHPDCFKCPECGNVIGTNDYKIRDGKVFKTMKEIAWIDSHKSSIVSSCWENDNIFISFEDGALLHYIMTAKNSEIFAFMKTPVHNLCFYKNKLYGVIPSPTKSSIIQINSISKQPPIFTTKEMITSMVISNDCIVISLRKSLITLNLQGKVLNKYSFDKNPLTLVAQCCNFERKYVHPYSHIKETNIVSAFSTSGDVYFIEVINHSQLRFMKKCTLSNQFIQSIAIDPYSSSWDRLNFCVAFGNKCLSCSTSTFDTEEVITTENPPIISLLFTTKSRLYISSHSGEVIVGEWVEN</sequence>
<dbReference type="Proteomes" id="UP000030781">
    <property type="component" value="Unassembled WGS sequence"/>
</dbReference>
<evidence type="ECO:0000313" key="7">
    <source>
        <dbReference type="EMBL" id="EMH74603.1"/>
    </source>
</evidence>
<dbReference type="SUPFAM" id="SSF57716">
    <property type="entry name" value="Glucocorticoid receptor-like (DNA-binding domain)"/>
    <property type="match status" value="1"/>
</dbReference>
<organism evidence="7 8">
    <name type="scientific">Entamoeba histolytica HM-1:IMSS-B</name>
    <dbReference type="NCBI Taxonomy" id="885319"/>
    <lineage>
        <taxon>Eukaryota</taxon>
        <taxon>Amoebozoa</taxon>
        <taxon>Evosea</taxon>
        <taxon>Archamoebae</taxon>
        <taxon>Mastigamoebida</taxon>
        <taxon>Entamoebidae</taxon>
        <taxon>Entamoeba</taxon>
    </lineage>
</organism>
<keyword evidence="1 5" id="KW-0479">Metal-binding</keyword>
<dbReference type="PANTHER" id="PTHR24212:SF8">
    <property type="entry name" value="LIM ZINC FINGER DOMAIN CONTAINING PROTEIN"/>
    <property type="match status" value="1"/>
</dbReference>
<reference evidence="7 8" key="1">
    <citation type="submission" date="2013-01" db="EMBL/GenBank/DDBJ databases">
        <authorList>
            <person name="Hannick L."/>
            <person name="Zafar N."/>
            <person name="Lorenzi H."/>
            <person name="Ali I.A."/>
            <person name="Petri W.P."/>
            <person name="Caler E."/>
        </authorList>
    </citation>
    <scope>NUCLEOTIDE SEQUENCE [LARGE SCALE GENOMIC DNA]</scope>
    <source>
        <strain evidence="8">HM3:IMSS-B</strain>
    </source>
</reference>
<dbReference type="CDD" id="cd08368">
    <property type="entry name" value="LIM"/>
    <property type="match status" value="2"/>
</dbReference>
<dbReference type="SMART" id="SM00132">
    <property type="entry name" value="LIM"/>
    <property type="match status" value="2"/>
</dbReference>
<accession>M3TGT2</accession>
<feature type="domain" description="LIM zinc-binding" evidence="6">
    <location>
        <begin position="61"/>
        <end position="120"/>
    </location>
</feature>
<dbReference type="SUPFAM" id="SSF101898">
    <property type="entry name" value="NHL repeat"/>
    <property type="match status" value="1"/>
</dbReference>
<evidence type="ECO:0000256" key="2">
    <source>
        <dbReference type="ARBA" id="ARBA00022737"/>
    </source>
</evidence>
<evidence type="ECO:0000313" key="8">
    <source>
        <dbReference type="Proteomes" id="UP000030781"/>
    </source>
</evidence>
<dbReference type="PROSITE" id="PS50023">
    <property type="entry name" value="LIM_DOMAIN_2"/>
    <property type="match status" value="1"/>
</dbReference>
<evidence type="ECO:0000256" key="5">
    <source>
        <dbReference type="PROSITE-ProRule" id="PRU00125"/>
    </source>
</evidence>
<dbReference type="GO" id="GO:0046872">
    <property type="term" value="F:metal ion binding"/>
    <property type="evidence" value="ECO:0007669"/>
    <property type="project" value="UniProtKB-KW"/>
</dbReference>
<dbReference type="PANTHER" id="PTHR24212">
    <property type="entry name" value="ZYXIN/TRIP6"/>
    <property type="match status" value="1"/>
</dbReference>
<gene>
    <name evidence="7" type="ORF">EHI8A_102570</name>
</gene>
<keyword evidence="4 5" id="KW-0440">LIM domain</keyword>
<evidence type="ECO:0000256" key="1">
    <source>
        <dbReference type="ARBA" id="ARBA00022723"/>
    </source>
</evidence>
<evidence type="ECO:0000256" key="4">
    <source>
        <dbReference type="ARBA" id="ARBA00023038"/>
    </source>
</evidence>
<evidence type="ECO:0000259" key="6">
    <source>
        <dbReference type="PROSITE" id="PS50023"/>
    </source>
</evidence>
<dbReference type="EMBL" id="KB610911">
    <property type="protein sequence ID" value="EMH74603.1"/>
    <property type="molecule type" value="Genomic_DNA"/>
</dbReference>
<dbReference type="OrthoDB" id="28032at2759"/>
<dbReference type="VEuPathDB" id="AmoebaDB:EHI8A_102570"/>
<protein>
    <submittedName>
        <fullName evidence="7">LIM zinc finger domain containing protein</fullName>
    </submittedName>
</protein>
<keyword evidence="3 5" id="KW-0862">Zinc</keyword>
<dbReference type="InterPro" id="IPR001781">
    <property type="entry name" value="Znf_LIM"/>
</dbReference>
<dbReference type="Gene3D" id="2.10.110.10">
    <property type="entry name" value="Cysteine Rich Protein"/>
    <property type="match status" value="2"/>
</dbReference>
<proteinExistence type="predicted"/>